<dbReference type="NCBIfam" id="TIGR00614">
    <property type="entry name" value="recQ_fam"/>
    <property type="match status" value="1"/>
</dbReference>
<dbReference type="InterPro" id="IPR036388">
    <property type="entry name" value="WH-like_DNA-bd_sf"/>
</dbReference>
<feature type="region of interest" description="Disordered" evidence="17">
    <location>
        <begin position="502"/>
        <end position="537"/>
    </location>
</feature>
<dbReference type="InterPro" id="IPR044876">
    <property type="entry name" value="HRDC_dom_sf"/>
</dbReference>
<comment type="caution">
    <text evidence="21">The sequence shown here is derived from an EMBL/GenBank/DDBJ whole genome shotgun (WGS) entry which is preliminary data.</text>
</comment>
<dbReference type="RefSeq" id="WP_186962840.1">
    <property type="nucleotide sequence ID" value="NZ_JACOPR010000001.1"/>
</dbReference>
<keyword evidence="10" id="KW-0067">ATP-binding</keyword>
<evidence type="ECO:0000256" key="9">
    <source>
        <dbReference type="ARBA" id="ARBA00022833"/>
    </source>
</evidence>
<dbReference type="SUPFAM" id="SSF46785">
    <property type="entry name" value="Winged helix' DNA-binding domain"/>
    <property type="match status" value="1"/>
</dbReference>
<comment type="cofactor">
    <cofactor evidence="2">
        <name>Zn(2+)</name>
        <dbReference type="ChEBI" id="CHEBI:29105"/>
    </cofactor>
</comment>
<feature type="domain" description="HRDC" evidence="18">
    <location>
        <begin position="533"/>
        <end position="608"/>
    </location>
</feature>
<keyword evidence="11" id="KW-0238">DNA-binding</keyword>
<keyword evidence="7 21" id="KW-0378">Hydrolase</keyword>
<evidence type="ECO:0000256" key="17">
    <source>
        <dbReference type="SAM" id="MobiDB-lite"/>
    </source>
</evidence>
<dbReference type="InterPro" id="IPR001650">
    <property type="entry name" value="Helicase_C-like"/>
</dbReference>
<evidence type="ECO:0000256" key="15">
    <source>
        <dbReference type="ARBA" id="ARBA00034617"/>
    </source>
</evidence>
<keyword evidence="9" id="KW-0862">Zinc</keyword>
<protein>
    <recommendedName>
        <fullName evidence="16">DNA helicase RecQ</fullName>
        <ecNumber evidence="16">5.6.2.4</ecNumber>
    </recommendedName>
</protein>
<dbReference type="Proteomes" id="UP000660021">
    <property type="component" value="Unassembled WGS sequence"/>
</dbReference>
<keyword evidence="4" id="KW-0479">Metal-binding</keyword>
<keyword evidence="14" id="KW-0413">Isomerase</keyword>
<comment type="cofactor">
    <cofactor evidence="1">
        <name>Mg(2+)</name>
        <dbReference type="ChEBI" id="CHEBI:18420"/>
    </cofactor>
</comment>
<comment type="similarity">
    <text evidence="3">Belongs to the helicase family. RecQ subfamily.</text>
</comment>
<dbReference type="SUPFAM" id="SSF47819">
    <property type="entry name" value="HRDC-like"/>
    <property type="match status" value="1"/>
</dbReference>
<evidence type="ECO:0000256" key="14">
    <source>
        <dbReference type="ARBA" id="ARBA00023235"/>
    </source>
</evidence>
<evidence type="ECO:0000256" key="8">
    <source>
        <dbReference type="ARBA" id="ARBA00022806"/>
    </source>
</evidence>
<dbReference type="SMART" id="SM00341">
    <property type="entry name" value="HRDC"/>
    <property type="match status" value="1"/>
</dbReference>
<dbReference type="InterPro" id="IPR006293">
    <property type="entry name" value="DNA_helicase_ATP-dep_RecQ_bac"/>
</dbReference>
<dbReference type="Pfam" id="PF00570">
    <property type="entry name" value="HRDC"/>
    <property type="match status" value="1"/>
</dbReference>
<dbReference type="EC" id="5.6.2.4" evidence="16"/>
<evidence type="ECO:0000256" key="2">
    <source>
        <dbReference type="ARBA" id="ARBA00001947"/>
    </source>
</evidence>
<dbReference type="EMBL" id="JACOPR010000001">
    <property type="protein sequence ID" value="MBC5729499.1"/>
    <property type="molecule type" value="Genomic_DNA"/>
</dbReference>
<evidence type="ECO:0000259" key="18">
    <source>
        <dbReference type="PROSITE" id="PS50967"/>
    </source>
</evidence>
<evidence type="ECO:0000256" key="16">
    <source>
        <dbReference type="NCBIfam" id="TIGR01389"/>
    </source>
</evidence>
<dbReference type="PROSITE" id="PS51192">
    <property type="entry name" value="HELICASE_ATP_BIND_1"/>
    <property type="match status" value="1"/>
</dbReference>
<dbReference type="Pfam" id="PF00271">
    <property type="entry name" value="Helicase_C"/>
    <property type="match status" value="1"/>
</dbReference>
<feature type="domain" description="Helicase ATP-binding" evidence="19">
    <location>
        <begin position="25"/>
        <end position="194"/>
    </location>
</feature>
<reference evidence="21 22" key="1">
    <citation type="submission" date="2020-08" db="EMBL/GenBank/DDBJ databases">
        <title>Genome public.</title>
        <authorList>
            <person name="Liu C."/>
            <person name="Sun Q."/>
        </authorList>
    </citation>
    <scope>NUCLEOTIDE SEQUENCE [LARGE SCALE GENOMIC DNA]</scope>
    <source>
        <strain evidence="21 22">New-38</strain>
    </source>
</reference>
<evidence type="ECO:0000259" key="20">
    <source>
        <dbReference type="PROSITE" id="PS51194"/>
    </source>
</evidence>
<dbReference type="InterPro" id="IPR002121">
    <property type="entry name" value="HRDC_dom"/>
</dbReference>
<dbReference type="InterPro" id="IPR010997">
    <property type="entry name" value="HRDC-like_sf"/>
</dbReference>
<dbReference type="Gene3D" id="3.40.50.300">
    <property type="entry name" value="P-loop containing nucleotide triphosphate hydrolases"/>
    <property type="match status" value="2"/>
</dbReference>
<evidence type="ECO:0000256" key="7">
    <source>
        <dbReference type="ARBA" id="ARBA00022801"/>
    </source>
</evidence>
<dbReference type="SMART" id="SM00490">
    <property type="entry name" value="HELICc"/>
    <property type="match status" value="1"/>
</dbReference>
<dbReference type="SMART" id="SM00956">
    <property type="entry name" value="RQC"/>
    <property type="match status" value="1"/>
</dbReference>
<dbReference type="GO" id="GO:0016787">
    <property type="term" value="F:hydrolase activity"/>
    <property type="evidence" value="ECO:0007669"/>
    <property type="project" value="UniProtKB-KW"/>
</dbReference>
<feature type="domain" description="Helicase C-terminal" evidence="20">
    <location>
        <begin position="215"/>
        <end position="369"/>
    </location>
</feature>
<dbReference type="InterPro" id="IPR011545">
    <property type="entry name" value="DEAD/DEAH_box_helicase_dom"/>
</dbReference>
<organism evidence="21 22">
    <name type="scientific">Pseudoflavonifractor hominis</name>
    <dbReference type="NCBI Taxonomy" id="2763059"/>
    <lineage>
        <taxon>Bacteria</taxon>
        <taxon>Bacillati</taxon>
        <taxon>Bacillota</taxon>
        <taxon>Clostridia</taxon>
        <taxon>Eubacteriales</taxon>
        <taxon>Oscillospiraceae</taxon>
        <taxon>Pseudoflavonifractor</taxon>
    </lineage>
</organism>
<keyword evidence="6" id="KW-0227">DNA damage</keyword>
<dbReference type="PANTHER" id="PTHR13710:SF105">
    <property type="entry name" value="ATP-DEPENDENT DNA HELICASE Q1"/>
    <property type="match status" value="1"/>
</dbReference>
<dbReference type="SMART" id="SM00487">
    <property type="entry name" value="DEXDc"/>
    <property type="match status" value="1"/>
</dbReference>
<dbReference type="SUPFAM" id="SSF52540">
    <property type="entry name" value="P-loop containing nucleoside triphosphate hydrolases"/>
    <property type="match status" value="1"/>
</dbReference>
<evidence type="ECO:0000259" key="19">
    <source>
        <dbReference type="PROSITE" id="PS51192"/>
    </source>
</evidence>
<dbReference type="CDD" id="cd18794">
    <property type="entry name" value="SF2_C_RecQ"/>
    <property type="match status" value="1"/>
</dbReference>
<dbReference type="InterPro" id="IPR018982">
    <property type="entry name" value="RQC_domain"/>
</dbReference>
<dbReference type="Gene3D" id="1.10.10.10">
    <property type="entry name" value="Winged helix-like DNA-binding domain superfamily/Winged helix DNA-binding domain"/>
    <property type="match status" value="1"/>
</dbReference>
<dbReference type="InterPro" id="IPR014001">
    <property type="entry name" value="Helicase_ATP-bd"/>
</dbReference>
<keyword evidence="5" id="KW-0547">Nucleotide-binding</keyword>
<sequence>MSYKLEMLQAYFGYRGFLPGQERAVDALLEGRDVLSIMPTGAGKSLCFQLPAIMLPGVALVISPLISLMKDQVGSLVQAGIPAAYLNRSLTERQYALALERAWQGRYKIIYVAPERLESPGFLRFAQQAQISMVAVDEAHCVSQWGTDFRPSYLKIPAFLDSLPRRPALGAFTATATPEVREDILQKLSLQDPVTTTTGFDRKNLYFEVRHPQNRKDELLSILLRRQNESGVVYCSTRKAVEEVCAFLQAHGVAATRYHAGLSPEERQANQDAFATDECPVMVATNAFGMGIDKSNVRYVVHYNMPLDLEGYYQEAGRAGRDGSPADCILLYSGRDVITNRYLIDQSQAPEGVEEEALSALRQRQMDRLKTMTFYATTNDCLRHFILRYFGEEPPSPSCGHCSNCTDGWEDVDITKEARAILSAVDECGGRFGVTTIADLLCGRENERTLRWDLDRRRSFGLLSHRKVEQVKAQIRHLVDQGYLALSDGDYPVLSQGPRARELSAGSAQVTMRMKAGQSHPARRERPQPLPGGPVDETLFQNLRALRGELARKKSLPAYVIFTDRTLREMAARKPATLSEMERVPGVGSHKLAQYGKQFLAVIQGNHT</sequence>
<comment type="catalytic activity">
    <reaction evidence="15">
        <text>Couples ATP hydrolysis with the unwinding of duplex DNA by translocating in the 3'-5' direction.</text>
        <dbReference type="EC" id="5.6.2.4"/>
    </reaction>
</comment>
<dbReference type="InterPro" id="IPR027417">
    <property type="entry name" value="P-loop_NTPase"/>
</dbReference>
<proteinExistence type="inferred from homology"/>
<dbReference type="Pfam" id="PF16124">
    <property type="entry name" value="RecQ_Zn_bind"/>
    <property type="match status" value="1"/>
</dbReference>
<evidence type="ECO:0000256" key="4">
    <source>
        <dbReference type="ARBA" id="ARBA00022723"/>
    </source>
</evidence>
<dbReference type="PROSITE" id="PS51194">
    <property type="entry name" value="HELICASE_CTER"/>
    <property type="match status" value="1"/>
</dbReference>
<dbReference type="PANTHER" id="PTHR13710">
    <property type="entry name" value="DNA HELICASE RECQ FAMILY MEMBER"/>
    <property type="match status" value="1"/>
</dbReference>
<dbReference type="InterPro" id="IPR004589">
    <property type="entry name" value="DNA_helicase_ATP-dep_RecQ"/>
</dbReference>
<keyword evidence="8 21" id="KW-0347">Helicase</keyword>
<name>A0ABR7HPQ8_9FIRM</name>
<dbReference type="CDD" id="cd17920">
    <property type="entry name" value="DEXHc_RecQ"/>
    <property type="match status" value="1"/>
</dbReference>
<evidence type="ECO:0000256" key="12">
    <source>
        <dbReference type="ARBA" id="ARBA00023172"/>
    </source>
</evidence>
<evidence type="ECO:0000256" key="1">
    <source>
        <dbReference type="ARBA" id="ARBA00001946"/>
    </source>
</evidence>
<dbReference type="Pfam" id="PF09382">
    <property type="entry name" value="RQC"/>
    <property type="match status" value="1"/>
</dbReference>
<keyword evidence="22" id="KW-1185">Reference proteome</keyword>
<dbReference type="GO" id="GO:0003678">
    <property type="term" value="F:DNA helicase activity"/>
    <property type="evidence" value="ECO:0007669"/>
    <property type="project" value="UniProtKB-EC"/>
</dbReference>
<dbReference type="InterPro" id="IPR036390">
    <property type="entry name" value="WH_DNA-bd_sf"/>
</dbReference>
<keyword evidence="13" id="KW-0234">DNA repair</keyword>
<evidence type="ECO:0000256" key="5">
    <source>
        <dbReference type="ARBA" id="ARBA00022741"/>
    </source>
</evidence>
<gene>
    <name evidence="21" type="primary">recQ</name>
    <name evidence="21" type="ORF">H8S34_01440</name>
</gene>
<dbReference type="NCBIfam" id="TIGR01389">
    <property type="entry name" value="recQ"/>
    <property type="match status" value="1"/>
</dbReference>
<evidence type="ECO:0000256" key="13">
    <source>
        <dbReference type="ARBA" id="ARBA00023204"/>
    </source>
</evidence>
<dbReference type="PROSITE" id="PS50967">
    <property type="entry name" value="HRDC"/>
    <property type="match status" value="1"/>
</dbReference>
<dbReference type="Gene3D" id="1.10.150.80">
    <property type="entry name" value="HRDC domain"/>
    <property type="match status" value="1"/>
</dbReference>
<dbReference type="Pfam" id="PF00270">
    <property type="entry name" value="DEAD"/>
    <property type="match status" value="1"/>
</dbReference>
<evidence type="ECO:0000256" key="10">
    <source>
        <dbReference type="ARBA" id="ARBA00022840"/>
    </source>
</evidence>
<evidence type="ECO:0000313" key="21">
    <source>
        <dbReference type="EMBL" id="MBC5729499.1"/>
    </source>
</evidence>
<evidence type="ECO:0000313" key="22">
    <source>
        <dbReference type="Proteomes" id="UP000660021"/>
    </source>
</evidence>
<accession>A0ABR7HPQ8</accession>
<keyword evidence="12" id="KW-0233">DNA recombination</keyword>
<evidence type="ECO:0000256" key="3">
    <source>
        <dbReference type="ARBA" id="ARBA00005446"/>
    </source>
</evidence>
<dbReference type="InterPro" id="IPR032284">
    <property type="entry name" value="RecQ_Zn-bd"/>
</dbReference>
<evidence type="ECO:0000256" key="11">
    <source>
        <dbReference type="ARBA" id="ARBA00023125"/>
    </source>
</evidence>
<evidence type="ECO:0000256" key="6">
    <source>
        <dbReference type="ARBA" id="ARBA00022763"/>
    </source>
</evidence>